<keyword evidence="1" id="KW-0812">Transmembrane</keyword>
<gene>
    <name evidence="3" type="ORF">IIE05_02650</name>
</gene>
<keyword evidence="4" id="KW-1185">Reference proteome</keyword>
<dbReference type="InterPro" id="IPR006860">
    <property type="entry name" value="FecR"/>
</dbReference>
<evidence type="ECO:0000259" key="2">
    <source>
        <dbReference type="PROSITE" id="PS51782"/>
    </source>
</evidence>
<accession>A0ABR9NRH3</accession>
<evidence type="ECO:0000313" key="3">
    <source>
        <dbReference type="EMBL" id="MBE2886865.1"/>
    </source>
</evidence>
<dbReference type="PANTHER" id="PTHR38731:SF1">
    <property type="entry name" value="FECR PROTEIN DOMAIN-CONTAINING PROTEIN"/>
    <property type="match status" value="1"/>
</dbReference>
<dbReference type="Pfam" id="PF01476">
    <property type="entry name" value="LysM"/>
    <property type="match status" value="1"/>
</dbReference>
<sequence>MASHTGAAGNGSVPAQDMGVPAGDGIRRLAAVAVLLATLPASVVAARCEPSVEITVSPGDTLLQLCGKHLENPGRCPTIARLNHLQNPDLIHPGQRIRIPAALFRGTGLEGVITFLSGDVRLEGKGGIIEQLAGIGGRVPAGGRLVTGVTGAVEVGYEDGSSFLMRGNGSVDVVRALRRDNVFFDRELLLGKGNLITRIKRATGREQRFEIRTPSAVAGARGTEFRVGVGRAGETRTEVLEGRVGVDARGREVPLAAGEGTLVRAGEPPLPPQRLLAPPGVEARPALFRSGPVRFAHSEAPDAAGYRVMVARDGDMKELVYDALLPAGEPWVIRGLADGAYHLSSRSVDRLGLEGAESGTVPFTVRLNPLPPFVKTPRDGERACNRSLTVGWLKVHDAVSYRLQVAGGRSFSTPVIDRDALDATEFETGPLNAGTYFVRLGSIAADGYRGEWTNPVEVTVVPPPAAPEFEETRCKGSVLDVRVRAVPGARSYCFQLARDRAFAELLGEEVADRPAASFPLPPEPGEYFVRTAAIDGEGCQGDFSPPRSFQVNRSFPYGALGILGVAGLLLGLLL</sequence>
<organism evidence="3 4">
    <name type="scientific">Geobacter anodireducens</name>
    <dbReference type="NCBI Taxonomy" id="1340425"/>
    <lineage>
        <taxon>Bacteria</taxon>
        <taxon>Pseudomonadati</taxon>
        <taxon>Thermodesulfobacteriota</taxon>
        <taxon>Desulfuromonadia</taxon>
        <taxon>Geobacterales</taxon>
        <taxon>Geobacteraceae</taxon>
        <taxon>Geobacter</taxon>
    </lineage>
</organism>
<dbReference type="Gene3D" id="2.60.120.1440">
    <property type="match status" value="1"/>
</dbReference>
<protein>
    <submittedName>
        <fullName evidence="3">FecR domain-containing protein</fullName>
    </submittedName>
</protein>
<comment type="caution">
    <text evidence="3">The sequence shown here is derived from an EMBL/GenBank/DDBJ whole genome shotgun (WGS) entry which is preliminary data.</text>
</comment>
<dbReference type="SMART" id="SM00257">
    <property type="entry name" value="LysM"/>
    <property type="match status" value="1"/>
</dbReference>
<dbReference type="Gene3D" id="2.60.40.10">
    <property type="entry name" value="Immunoglobulins"/>
    <property type="match status" value="2"/>
</dbReference>
<dbReference type="EMBL" id="JADBFD010000003">
    <property type="protein sequence ID" value="MBE2886865.1"/>
    <property type="molecule type" value="Genomic_DNA"/>
</dbReference>
<dbReference type="PANTHER" id="PTHR38731">
    <property type="entry name" value="LIPL45-RELATED LIPOPROTEIN-RELATED"/>
    <property type="match status" value="1"/>
</dbReference>
<dbReference type="Pfam" id="PF04773">
    <property type="entry name" value="FecR"/>
    <property type="match status" value="1"/>
</dbReference>
<dbReference type="InterPro" id="IPR016930">
    <property type="entry name" value="UCP029644"/>
</dbReference>
<dbReference type="PROSITE" id="PS51782">
    <property type="entry name" value="LYSM"/>
    <property type="match status" value="1"/>
</dbReference>
<feature type="domain" description="LysM" evidence="2">
    <location>
        <begin position="52"/>
        <end position="99"/>
    </location>
</feature>
<dbReference type="InterPro" id="IPR018392">
    <property type="entry name" value="LysM"/>
</dbReference>
<name>A0ABR9NRH3_9BACT</name>
<reference evidence="3 4" key="1">
    <citation type="submission" date="2020-10" db="EMBL/GenBank/DDBJ databases">
        <title>Investigation of anaerobic biodegradation of phenanthrene by a sulfate-dependent Geobacter anodireducens strain PheS2.</title>
        <authorList>
            <person name="Zhang Z."/>
        </authorList>
    </citation>
    <scope>NUCLEOTIDE SEQUENCE [LARGE SCALE GENOMIC DNA]</scope>
    <source>
        <strain evidence="3 4">PheS2</strain>
    </source>
</reference>
<keyword evidence="1" id="KW-1133">Transmembrane helix</keyword>
<evidence type="ECO:0000313" key="4">
    <source>
        <dbReference type="Proteomes" id="UP000618926"/>
    </source>
</evidence>
<dbReference type="InterPro" id="IPR013783">
    <property type="entry name" value="Ig-like_fold"/>
</dbReference>
<keyword evidence="1" id="KW-0472">Membrane</keyword>
<dbReference type="InterPro" id="IPR036779">
    <property type="entry name" value="LysM_dom_sf"/>
</dbReference>
<evidence type="ECO:0000256" key="1">
    <source>
        <dbReference type="SAM" id="Phobius"/>
    </source>
</evidence>
<dbReference type="Proteomes" id="UP000618926">
    <property type="component" value="Unassembled WGS sequence"/>
</dbReference>
<dbReference type="Gene3D" id="3.10.350.10">
    <property type="entry name" value="LysM domain"/>
    <property type="match status" value="1"/>
</dbReference>
<dbReference type="PIRSF" id="PIRSF029644">
    <property type="entry name" value="UCP029644"/>
    <property type="match status" value="1"/>
</dbReference>
<proteinExistence type="predicted"/>
<dbReference type="RefSeq" id="WP_066357828.1">
    <property type="nucleotide sequence ID" value="NZ_JADBFD010000003.1"/>
</dbReference>
<feature type="transmembrane region" description="Helical" evidence="1">
    <location>
        <begin position="555"/>
        <end position="573"/>
    </location>
</feature>
<dbReference type="CDD" id="cd00118">
    <property type="entry name" value="LysM"/>
    <property type="match status" value="1"/>
</dbReference>